<dbReference type="InterPro" id="IPR010512">
    <property type="entry name" value="DUF1091"/>
</dbReference>
<protein>
    <recommendedName>
        <fullName evidence="4">MD-2-related lipid-recognition domain-containing protein</fullName>
    </recommendedName>
</protein>
<sequence length="243" mass="27789">MMCVKKMGTVLTSHGAPSIISYLAIVTFSPKYVADIEQAGQCLEPMYRNPESVLRDFKFQRINRTTRALNFRITNKTPIDADVGFRIDMEKWVDAGWTNVPFVPFQPNACDSFSNLLKDFWTDLMSTLGVENPNKCPLPPGDYRMDNYIFDTTRLSNFVPVKGRFRYRIVLKRVSNNSLVTCLVFVLNMEEDRLGILAAYPIVGGLSGCVPNCVRVQVFLEEFRFSGYCHGNYLMTLKQVYKQ</sequence>
<reference evidence="2" key="1">
    <citation type="journal article" date="2023" name="Insect Mol. Biol.">
        <title>Genome sequencing provides insights into the evolution of gene families encoding plant cell wall-degrading enzymes in longhorned beetles.</title>
        <authorList>
            <person name="Shin N.R."/>
            <person name="Okamura Y."/>
            <person name="Kirsch R."/>
            <person name="Pauchet Y."/>
        </authorList>
    </citation>
    <scope>NUCLEOTIDE SEQUENCE</scope>
    <source>
        <strain evidence="2">AMC_N1</strain>
    </source>
</reference>
<dbReference type="PANTHER" id="PTHR21112">
    <property type="entry name" value="CHEMOSENSORY PROTEIN A 29A-RELATED"/>
    <property type="match status" value="1"/>
</dbReference>
<keyword evidence="3" id="KW-1185">Reference proteome</keyword>
<dbReference type="Pfam" id="PF06477">
    <property type="entry name" value="DUF1091"/>
    <property type="match status" value="1"/>
</dbReference>
<keyword evidence="1" id="KW-0732">Signal</keyword>
<dbReference type="InterPro" id="IPR036846">
    <property type="entry name" value="GM2-AP_sf"/>
</dbReference>
<gene>
    <name evidence="2" type="ORF">NQ318_002186</name>
</gene>
<evidence type="ECO:0000313" key="2">
    <source>
        <dbReference type="EMBL" id="KAJ8958404.1"/>
    </source>
</evidence>
<accession>A0AAV8Z2M1</accession>
<proteinExistence type="predicted"/>
<name>A0AAV8Z2M1_9CUCU</name>
<dbReference type="EMBL" id="JAPWTK010000017">
    <property type="protein sequence ID" value="KAJ8958404.1"/>
    <property type="molecule type" value="Genomic_DNA"/>
</dbReference>
<dbReference type="PANTHER" id="PTHR21112:SF0">
    <property type="entry name" value="CHEMOSENSORY PROTEIN A 29A-RELATED"/>
    <property type="match status" value="1"/>
</dbReference>
<evidence type="ECO:0000313" key="3">
    <source>
        <dbReference type="Proteomes" id="UP001162162"/>
    </source>
</evidence>
<organism evidence="2 3">
    <name type="scientific">Aromia moschata</name>
    <dbReference type="NCBI Taxonomy" id="1265417"/>
    <lineage>
        <taxon>Eukaryota</taxon>
        <taxon>Metazoa</taxon>
        <taxon>Ecdysozoa</taxon>
        <taxon>Arthropoda</taxon>
        <taxon>Hexapoda</taxon>
        <taxon>Insecta</taxon>
        <taxon>Pterygota</taxon>
        <taxon>Neoptera</taxon>
        <taxon>Endopterygota</taxon>
        <taxon>Coleoptera</taxon>
        <taxon>Polyphaga</taxon>
        <taxon>Cucujiformia</taxon>
        <taxon>Chrysomeloidea</taxon>
        <taxon>Cerambycidae</taxon>
        <taxon>Cerambycinae</taxon>
        <taxon>Callichromatini</taxon>
        <taxon>Aromia</taxon>
    </lineage>
</organism>
<dbReference type="Proteomes" id="UP001162162">
    <property type="component" value="Unassembled WGS sequence"/>
</dbReference>
<evidence type="ECO:0008006" key="4">
    <source>
        <dbReference type="Google" id="ProtNLM"/>
    </source>
</evidence>
<comment type="caution">
    <text evidence="2">The sequence shown here is derived from an EMBL/GenBank/DDBJ whole genome shotgun (WGS) entry which is preliminary data.</text>
</comment>
<dbReference type="Gene3D" id="2.70.220.10">
    <property type="entry name" value="Ganglioside GM2 activator"/>
    <property type="match status" value="1"/>
</dbReference>
<evidence type="ECO:0000256" key="1">
    <source>
        <dbReference type="ARBA" id="ARBA00022729"/>
    </source>
</evidence>
<dbReference type="AlphaFoldDB" id="A0AAV8Z2M1"/>